<gene>
    <name evidence="2" type="ORF">Pcinc_029111</name>
</gene>
<evidence type="ECO:0000313" key="3">
    <source>
        <dbReference type="Proteomes" id="UP001286313"/>
    </source>
</evidence>
<dbReference type="PANTHER" id="PTHR43245">
    <property type="entry name" value="BIFUNCTIONAL POLYMYXIN RESISTANCE PROTEIN ARNA"/>
    <property type="match status" value="1"/>
</dbReference>
<dbReference type="Pfam" id="PF01370">
    <property type="entry name" value="Epimerase"/>
    <property type="match status" value="1"/>
</dbReference>
<protein>
    <recommendedName>
        <fullName evidence="1">NAD-dependent epimerase/dehydratase domain-containing protein</fullName>
    </recommendedName>
</protein>
<dbReference type="PANTHER" id="PTHR43245:SF11">
    <property type="entry name" value="LD23561P"/>
    <property type="match status" value="1"/>
</dbReference>
<sequence length="389" mass="42842">MATVKPKVLVLGGCGFLGRHIVCELVAKDVASAVCVVDKVPPQIAWLNEKQTKVFNDDVVTFRSANLINPASCTAAFGEEEWDWVINAAGETKTGQSVNPEGPSSLLAKIKKKMQKEVDAVYHEGIVRLSTNCANEAAKRKVKVYLEISDGHMASDEKVGHKESDDCTPWTVTAKCKQQVEKEMKGIPDLNWIVVRPAIVYGPSDKIGLTPRLVLGAVYRHLKETMKMLWDENLLINTVHVTDVARAVVWLCQRGKTGEVYNLVDDGNTTQGHVTNIVSDIFDINHDYWGNTLSKIAKTDTAGLVNEVNEKHLIPWAGVCSAGGLDNTPLTPYIDQNAVHQSHLHLDGVKLRSEGFTYSMPKPTQENLMEVLNDFVAMKIFPATSLPSQ</sequence>
<name>A0AAE1K8B8_PETCI</name>
<dbReference type="EMBL" id="JAWQEG010003628">
    <property type="protein sequence ID" value="KAK3865270.1"/>
    <property type="molecule type" value="Genomic_DNA"/>
</dbReference>
<dbReference type="InterPro" id="IPR050177">
    <property type="entry name" value="Lipid_A_modif_metabolic_enz"/>
</dbReference>
<feature type="domain" description="NAD-dependent epimerase/dehydratase" evidence="1">
    <location>
        <begin position="8"/>
        <end position="263"/>
    </location>
</feature>
<evidence type="ECO:0000259" key="1">
    <source>
        <dbReference type="Pfam" id="PF01370"/>
    </source>
</evidence>
<dbReference type="AlphaFoldDB" id="A0AAE1K8B8"/>
<organism evidence="2 3">
    <name type="scientific">Petrolisthes cinctipes</name>
    <name type="common">Flat porcelain crab</name>
    <dbReference type="NCBI Taxonomy" id="88211"/>
    <lineage>
        <taxon>Eukaryota</taxon>
        <taxon>Metazoa</taxon>
        <taxon>Ecdysozoa</taxon>
        <taxon>Arthropoda</taxon>
        <taxon>Crustacea</taxon>
        <taxon>Multicrustacea</taxon>
        <taxon>Malacostraca</taxon>
        <taxon>Eumalacostraca</taxon>
        <taxon>Eucarida</taxon>
        <taxon>Decapoda</taxon>
        <taxon>Pleocyemata</taxon>
        <taxon>Anomura</taxon>
        <taxon>Galatheoidea</taxon>
        <taxon>Porcellanidae</taxon>
        <taxon>Petrolisthes</taxon>
    </lineage>
</organism>
<evidence type="ECO:0000313" key="2">
    <source>
        <dbReference type="EMBL" id="KAK3865270.1"/>
    </source>
</evidence>
<dbReference type="Gene3D" id="3.40.50.720">
    <property type="entry name" value="NAD(P)-binding Rossmann-like Domain"/>
    <property type="match status" value="1"/>
</dbReference>
<proteinExistence type="predicted"/>
<dbReference type="SUPFAM" id="SSF51735">
    <property type="entry name" value="NAD(P)-binding Rossmann-fold domains"/>
    <property type="match status" value="1"/>
</dbReference>
<dbReference type="Proteomes" id="UP001286313">
    <property type="component" value="Unassembled WGS sequence"/>
</dbReference>
<dbReference type="InterPro" id="IPR036291">
    <property type="entry name" value="NAD(P)-bd_dom_sf"/>
</dbReference>
<comment type="caution">
    <text evidence="2">The sequence shown here is derived from an EMBL/GenBank/DDBJ whole genome shotgun (WGS) entry which is preliminary data.</text>
</comment>
<accession>A0AAE1K8B8</accession>
<reference evidence="2" key="1">
    <citation type="submission" date="2023-10" db="EMBL/GenBank/DDBJ databases">
        <title>Genome assemblies of two species of porcelain crab, Petrolisthes cinctipes and Petrolisthes manimaculis (Anomura: Porcellanidae).</title>
        <authorList>
            <person name="Angst P."/>
        </authorList>
    </citation>
    <scope>NUCLEOTIDE SEQUENCE</scope>
    <source>
        <strain evidence="2">PB745_01</strain>
        <tissue evidence="2">Gill</tissue>
    </source>
</reference>
<dbReference type="InterPro" id="IPR001509">
    <property type="entry name" value="Epimerase_deHydtase"/>
</dbReference>
<keyword evidence="3" id="KW-1185">Reference proteome</keyword>